<comment type="caution">
    <text evidence="12">The sequence shown here is derived from an EMBL/GenBank/DDBJ whole genome shotgun (WGS) entry which is preliminary data.</text>
</comment>
<keyword evidence="5" id="KW-0653">Protein transport</keyword>
<dbReference type="Proteomes" id="UP001491310">
    <property type="component" value="Unassembled WGS sequence"/>
</dbReference>
<protein>
    <recommendedName>
        <fullName evidence="11">t-SNARE coiled-coil homology domain-containing protein</fullName>
    </recommendedName>
</protein>
<evidence type="ECO:0000256" key="1">
    <source>
        <dbReference type="ARBA" id="ARBA00004211"/>
    </source>
</evidence>
<dbReference type="PANTHER" id="PTHR15959">
    <property type="entry name" value="SYNTAXIN-18"/>
    <property type="match status" value="1"/>
</dbReference>
<dbReference type="InterPro" id="IPR010989">
    <property type="entry name" value="SNARE"/>
</dbReference>
<dbReference type="PANTHER" id="PTHR15959:SF0">
    <property type="entry name" value="SYNTAXIN-18"/>
    <property type="match status" value="1"/>
</dbReference>
<comment type="subcellular location">
    <subcellularLocation>
        <location evidence="1">Membrane</location>
        <topology evidence="1">Single-pass type IV membrane protein</topology>
    </subcellularLocation>
</comment>
<keyword evidence="13" id="KW-1185">Reference proteome</keyword>
<evidence type="ECO:0000256" key="5">
    <source>
        <dbReference type="ARBA" id="ARBA00022927"/>
    </source>
</evidence>
<evidence type="ECO:0000313" key="13">
    <source>
        <dbReference type="Proteomes" id="UP001491310"/>
    </source>
</evidence>
<dbReference type="Gene3D" id="1.20.5.110">
    <property type="match status" value="1"/>
</dbReference>
<feature type="region of interest" description="Disordered" evidence="9">
    <location>
        <begin position="167"/>
        <end position="197"/>
    </location>
</feature>
<accession>A0ABR2YHF3</accession>
<evidence type="ECO:0000256" key="3">
    <source>
        <dbReference type="ARBA" id="ARBA00022448"/>
    </source>
</evidence>
<keyword evidence="8 10" id="KW-0472">Membrane</keyword>
<evidence type="ECO:0000256" key="8">
    <source>
        <dbReference type="ARBA" id="ARBA00023136"/>
    </source>
</evidence>
<evidence type="ECO:0000256" key="4">
    <source>
        <dbReference type="ARBA" id="ARBA00022692"/>
    </source>
</evidence>
<keyword evidence="7" id="KW-0175">Coiled coil</keyword>
<dbReference type="SUPFAM" id="SSF47661">
    <property type="entry name" value="t-snare proteins"/>
    <property type="match status" value="1"/>
</dbReference>
<gene>
    <name evidence="12" type="ORF">WJX75_001699</name>
</gene>
<dbReference type="SMART" id="SM00397">
    <property type="entry name" value="t_SNARE"/>
    <property type="match status" value="1"/>
</dbReference>
<feature type="transmembrane region" description="Helical" evidence="10">
    <location>
        <begin position="282"/>
        <end position="301"/>
    </location>
</feature>
<proteinExistence type="inferred from homology"/>
<name>A0ABR2YHF3_9CHLO</name>
<reference evidence="12 13" key="1">
    <citation type="journal article" date="2024" name="Nat. Commun.">
        <title>Phylogenomics reveals the evolutionary origins of lichenization in chlorophyte algae.</title>
        <authorList>
            <person name="Puginier C."/>
            <person name="Libourel C."/>
            <person name="Otte J."/>
            <person name="Skaloud P."/>
            <person name="Haon M."/>
            <person name="Grisel S."/>
            <person name="Petersen M."/>
            <person name="Berrin J.G."/>
            <person name="Delaux P.M."/>
            <person name="Dal Grande F."/>
            <person name="Keller J."/>
        </authorList>
    </citation>
    <scope>NUCLEOTIDE SEQUENCE [LARGE SCALE GENOMIC DNA]</scope>
    <source>
        <strain evidence="12 13">SAG 216-7</strain>
    </source>
</reference>
<evidence type="ECO:0000256" key="2">
    <source>
        <dbReference type="ARBA" id="ARBA00009063"/>
    </source>
</evidence>
<evidence type="ECO:0000256" key="7">
    <source>
        <dbReference type="ARBA" id="ARBA00023054"/>
    </source>
</evidence>
<dbReference type="InterPro" id="IPR000727">
    <property type="entry name" value="T_SNARE_dom"/>
</dbReference>
<evidence type="ECO:0000256" key="10">
    <source>
        <dbReference type="SAM" id="Phobius"/>
    </source>
</evidence>
<evidence type="ECO:0000313" key="12">
    <source>
        <dbReference type="EMBL" id="KAK9905533.1"/>
    </source>
</evidence>
<feature type="domain" description="T-SNARE coiled-coil homology" evidence="11">
    <location>
        <begin position="222"/>
        <end position="272"/>
    </location>
</feature>
<evidence type="ECO:0000256" key="9">
    <source>
        <dbReference type="SAM" id="MobiDB-lite"/>
    </source>
</evidence>
<evidence type="ECO:0000259" key="11">
    <source>
        <dbReference type="PROSITE" id="PS50192"/>
    </source>
</evidence>
<keyword evidence="3" id="KW-0813">Transport</keyword>
<evidence type="ECO:0000256" key="6">
    <source>
        <dbReference type="ARBA" id="ARBA00022989"/>
    </source>
</evidence>
<feature type="compositionally biased region" description="Low complexity" evidence="9">
    <location>
        <begin position="167"/>
        <end position="177"/>
    </location>
</feature>
<keyword evidence="6 10" id="KW-1133">Transmembrane helix</keyword>
<dbReference type="InterPro" id="IPR019529">
    <property type="entry name" value="Syntaxin-18_N"/>
</dbReference>
<keyword evidence="4 10" id="KW-0812">Transmembrane</keyword>
<organism evidence="12 13">
    <name type="scientific">Coccomyxa subellipsoidea</name>
    <dbReference type="NCBI Taxonomy" id="248742"/>
    <lineage>
        <taxon>Eukaryota</taxon>
        <taxon>Viridiplantae</taxon>
        <taxon>Chlorophyta</taxon>
        <taxon>core chlorophytes</taxon>
        <taxon>Trebouxiophyceae</taxon>
        <taxon>Trebouxiophyceae incertae sedis</taxon>
        <taxon>Coccomyxaceae</taxon>
        <taxon>Coccomyxa</taxon>
    </lineage>
</organism>
<dbReference type="PROSITE" id="PS50192">
    <property type="entry name" value="T_SNARE"/>
    <property type="match status" value="1"/>
</dbReference>
<dbReference type="EMBL" id="JALJOT010000011">
    <property type="protein sequence ID" value="KAK9905533.1"/>
    <property type="molecule type" value="Genomic_DNA"/>
</dbReference>
<dbReference type="Pfam" id="PF10496">
    <property type="entry name" value="Syntaxin-18_N"/>
    <property type="match status" value="1"/>
</dbReference>
<comment type="similarity">
    <text evidence="2">Belongs to the syntaxin family.</text>
</comment>
<sequence length="302" mass="34347">MSQSSFDRTPQFWEAVNVVAHKSGLTEDKLRKLKSAQILRSLAQKTDFSLAAVELAKNVDALRAFVKEHQRDYLQSGRISEAERDRIEEQVGRYMRSCTANISRLEASLGADQPGARGLNSHMVAHRHGVALILSERLHAVGSSFDCCRSVRYQQLKQQQLRQQQQRQRLSSVQNSSAYRPELEAQQQSLPSDLPQEQQQLIEEENRALVQQLMSLNQGATSIETTMRELATLNQMFSGQVFHQAQQIEQIYEQAVQTTLNVDKGNVQLKKAIRVGGSARSYLFWFFIIAAASLLFLDWFYS</sequence>